<comment type="caution">
    <text evidence="2">The sequence shown here is derived from an EMBL/GenBank/DDBJ whole genome shotgun (WGS) entry which is preliminary data.</text>
</comment>
<proteinExistence type="predicted"/>
<evidence type="ECO:0000313" key="3">
    <source>
        <dbReference type="Proteomes" id="UP000485058"/>
    </source>
</evidence>
<reference evidence="2 3" key="1">
    <citation type="submission" date="2020-02" db="EMBL/GenBank/DDBJ databases">
        <title>Draft genome sequence of Haematococcus lacustris strain NIES-144.</title>
        <authorList>
            <person name="Morimoto D."/>
            <person name="Nakagawa S."/>
            <person name="Yoshida T."/>
            <person name="Sawayama S."/>
        </authorList>
    </citation>
    <scope>NUCLEOTIDE SEQUENCE [LARGE SCALE GENOMIC DNA]</scope>
    <source>
        <strain evidence="2 3">NIES-144</strain>
    </source>
</reference>
<keyword evidence="1" id="KW-0812">Transmembrane</keyword>
<organism evidence="2 3">
    <name type="scientific">Haematococcus lacustris</name>
    <name type="common">Green alga</name>
    <name type="synonym">Haematococcus pluvialis</name>
    <dbReference type="NCBI Taxonomy" id="44745"/>
    <lineage>
        <taxon>Eukaryota</taxon>
        <taxon>Viridiplantae</taxon>
        <taxon>Chlorophyta</taxon>
        <taxon>core chlorophytes</taxon>
        <taxon>Chlorophyceae</taxon>
        <taxon>CS clade</taxon>
        <taxon>Chlamydomonadales</taxon>
        <taxon>Haematococcaceae</taxon>
        <taxon>Haematococcus</taxon>
    </lineage>
</organism>
<keyword evidence="1" id="KW-1133">Transmembrane helix</keyword>
<keyword evidence="1" id="KW-0472">Membrane</keyword>
<dbReference type="Proteomes" id="UP000485058">
    <property type="component" value="Unassembled WGS sequence"/>
</dbReference>
<keyword evidence="3" id="KW-1185">Reference proteome</keyword>
<evidence type="ECO:0000313" key="2">
    <source>
        <dbReference type="EMBL" id="GFH07248.1"/>
    </source>
</evidence>
<sequence length="76" mass="8604">MGSPEFALRRVIMNGRSKCLKHRCGSFLAQHLMADGDGKRDAVPPFLLTYLATAIFTLYIPLVHGRQLLDDYLRAR</sequence>
<dbReference type="EMBL" id="BLLF01000083">
    <property type="protein sequence ID" value="GFH07248.1"/>
    <property type="molecule type" value="Genomic_DNA"/>
</dbReference>
<name>A0A699YH60_HAELA</name>
<evidence type="ECO:0000256" key="1">
    <source>
        <dbReference type="SAM" id="Phobius"/>
    </source>
</evidence>
<gene>
    <name evidence="2" type="ORF">HaLaN_02026</name>
</gene>
<accession>A0A699YH60</accession>
<protein>
    <submittedName>
        <fullName evidence="2">Uncharacterized protein</fullName>
    </submittedName>
</protein>
<feature type="transmembrane region" description="Helical" evidence="1">
    <location>
        <begin position="42"/>
        <end position="62"/>
    </location>
</feature>
<dbReference type="AlphaFoldDB" id="A0A699YH60"/>